<evidence type="ECO:0008006" key="4">
    <source>
        <dbReference type="Google" id="ProtNLM"/>
    </source>
</evidence>
<organism evidence="2 3">
    <name type="scientific">Candidatus Schekmanbacteria bacterium RBG_13_48_7</name>
    <dbReference type="NCBI Taxonomy" id="1817878"/>
    <lineage>
        <taxon>Bacteria</taxon>
        <taxon>Candidatus Schekmaniibacteriota</taxon>
    </lineage>
</organism>
<evidence type="ECO:0000256" key="1">
    <source>
        <dbReference type="SAM" id="Phobius"/>
    </source>
</evidence>
<evidence type="ECO:0000313" key="2">
    <source>
        <dbReference type="EMBL" id="OGL45970.1"/>
    </source>
</evidence>
<evidence type="ECO:0000313" key="3">
    <source>
        <dbReference type="Proteomes" id="UP000179266"/>
    </source>
</evidence>
<dbReference type="Proteomes" id="UP000179266">
    <property type="component" value="Unassembled WGS sequence"/>
</dbReference>
<reference evidence="2 3" key="1">
    <citation type="journal article" date="2016" name="Nat. Commun.">
        <title>Thousands of microbial genomes shed light on interconnected biogeochemical processes in an aquifer system.</title>
        <authorList>
            <person name="Anantharaman K."/>
            <person name="Brown C.T."/>
            <person name="Hug L.A."/>
            <person name="Sharon I."/>
            <person name="Castelle C.J."/>
            <person name="Probst A.J."/>
            <person name="Thomas B.C."/>
            <person name="Singh A."/>
            <person name="Wilkins M.J."/>
            <person name="Karaoz U."/>
            <person name="Brodie E.L."/>
            <person name="Williams K.H."/>
            <person name="Hubbard S.S."/>
            <person name="Banfield J.F."/>
        </authorList>
    </citation>
    <scope>NUCLEOTIDE SEQUENCE [LARGE SCALE GENOMIC DNA]</scope>
</reference>
<dbReference type="InterPro" id="IPR012337">
    <property type="entry name" value="RNaseH-like_sf"/>
</dbReference>
<dbReference type="Gene3D" id="3.90.350.10">
    <property type="entry name" value="Transposase Inhibitor Protein From Tn5, Chain A, domain 1"/>
    <property type="match status" value="1"/>
</dbReference>
<dbReference type="SUPFAM" id="SSF53098">
    <property type="entry name" value="Ribonuclease H-like"/>
    <property type="match status" value="1"/>
</dbReference>
<keyword evidence="1" id="KW-0812">Transmembrane</keyword>
<keyword evidence="1" id="KW-1133">Transmembrane helix</keyword>
<comment type="caution">
    <text evidence="2">The sequence shown here is derived from an EMBL/GenBank/DDBJ whole genome shotgun (WGS) entry which is preliminary data.</text>
</comment>
<name>A0A1F7RX18_9BACT</name>
<accession>A0A1F7RX18</accession>
<sequence>MFNDTGLVRKIKAQIGQFSGIISQGFSKPLRKFIKQMIYGIQASKDVKLSNISRVLNEQIRLIKTENRLSSNLDSVDFTEQINDQICRLASNKVMDEMVIAIDPGDIRKRFAKHMENLCGIHDGSEHVVGNGYWLCKAVAADIEHRSVIPLYCEAYSQDATDYLSANNQLFKCIDKVSGHIGNKGIWAMDRGGDNRKLFSKLLSDKKRFVIRLQKTRDLVHRGTKKNCYELAKCLPCPFQMTIIKYEEGKEQRIPILFNAVSVKLPDRKENLWLVVVKGFGKDPMMLLTNCTVNLKVKESVWRITEIYITRWKCDESYRYIKQCYNLEDVRVRSYIGIRNIVVLVLAISYFAAVYLGQSTKLKIMVERIYIFSKRFFAVPSFNNYAIADGLYNLLFPDKTGIESNREKENRNKFQLNFDFGFDP</sequence>
<protein>
    <recommendedName>
        <fullName evidence="4">Transposase IS4-like domain-containing protein</fullName>
    </recommendedName>
</protein>
<dbReference type="EMBL" id="MGDD01000153">
    <property type="protein sequence ID" value="OGL45970.1"/>
    <property type="molecule type" value="Genomic_DNA"/>
</dbReference>
<feature type="transmembrane region" description="Helical" evidence="1">
    <location>
        <begin position="336"/>
        <end position="356"/>
    </location>
</feature>
<proteinExistence type="predicted"/>
<keyword evidence="1" id="KW-0472">Membrane</keyword>
<gene>
    <name evidence="2" type="ORF">A2161_13935</name>
</gene>
<dbReference type="AlphaFoldDB" id="A0A1F7RX18"/>